<evidence type="ECO:0000256" key="10">
    <source>
        <dbReference type="ARBA" id="ARBA00047899"/>
    </source>
</evidence>
<evidence type="ECO:0000256" key="3">
    <source>
        <dbReference type="ARBA" id="ARBA00022527"/>
    </source>
</evidence>
<keyword evidence="4" id="KW-0808">Transferase</keyword>
<evidence type="ECO:0000256" key="6">
    <source>
        <dbReference type="ARBA" id="ARBA00022741"/>
    </source>
</evidence>
<evidence type="ECO:0000256" key="5">
    <source>
        <dbReference type="ARBA" id="ARBA00022723"/>
    </source>
</evidence>
<feature type="domain" description="Protein kinase" evidence="12">
    <location>
        <begin position="54"/>
        <end position="277"/>
    </location>
</feature>
<comment type="similarity">
    <text evidence="1">Belongs to the protein kinase superfamily. RIO-type Ser/Thr kinase family.</text>
</comment>
<evidence type="ECO:0000256" key="1">
    <source>
        <dbReference type="ARBA" id="ARBA00009196"/>
    </source>
</evidence>
<evidence type="ECO:0000256" key="11">
    <source>
        <dbReference type="ARBA" id="ARBA00048679"/>
    </source>
</evidence>
<dbReference type="EMBL" id="NBVN01000002">
    <property type="protein sequence ID" value="PUA33703.1"/>
    <property type="molecule type" value="Genomic_DNA"/>
</dbReference>
<comment type="catalytic activity">
    <reaction evidence="11">
        <text>L-seryl-[protein] + ATP = O-phospho-L-seryl-[protein] + ADP + H(+)</text>
        <dbReference type="Rhea" id="RHEA:17989"/>
        <dbReference type="Rhea" id="RHEA-COMP:9863"/>
        <dbReference type="Rhea" id="RHEA-COMP:11604"/>
        <dbReference type="ChEBI" id="CHEBI:15378"/>
        <dbReference type="ChEBI" id="CHEBI:29999"/>
        <dbReference type="ChEBI" id="CHEBI:30616"/>
        <dbReference type="ChEBI" id="CHEBI:83421"/>
        <dbReference type="ChEBI" id="CHEBI:456216"/>
        <dbReference type="EC" id="2.7.11.1"/>
    </reaction>
</comment>
<keyword evidence="9" id="KW-0460">Magnesium</keyword>
<evidence type="ECO:0000256" key="2">
    <source>
        <dbReference type="ARBA" id="ARBA00012513"/>
    </source>
</evidence>
<evidence type="ECO:0000313" key="13">
    <source>
        <dbReference type="EMBL" id="PUA33703.1"/>
    </source>
</evidence>
<name>A0A2R7Y843_9CREN</name>
<dbReference type="Pfam" id="PF01163">
    <property type="entry name" value="RIO1"/>
    <property type="match status" value="1"/>
</dbReference>
<dbReference type="InterPro" id="IPR051272">
    <property type="entry name" value="RIO-type_Ser/Thr_kinase"/>
</dbReference>
<dbReference type="AlphaFoldDB" id="A0A2R7Y843"/>
<comment type="catalytic activity">
    <reaction evidence="10">
        <text>L-threonyl-[protein] + ATP = O-phospho-L-threonyl-[protein] + ADP + H(+)</text>
        <dbReference type="Rhea" id="RHEA:46608"/>
        <dbReference type="Rhea" id="RHEA-COMP:11060"/>
        <dbReference type="Rhea" id="RHEA-COMP:11605"/>
        <dbReference type="ChEBI" id="CHEBI:15378"/>
        <dbReference type="ChEBI" id="CHEBI:30013"/>
        <dbReference type="ChEBI" id="CHEBI:30616"/>
        <dbReference type="ChEBI" id="CHEBI:61977"/>
        <dbReference type="ChEBI" id="CHEBI:456216"/>
        <dbReference type="EC" id="2.7.11.1"/>
    </reaction>
</comment>
<sequence length="277" mass="32109">MSDEDFEKNIDKVFITKLKERRLLDEDLFETVEEVFDRATVQAVLQLMRRKTLAELKGVVSTGKESRVYWGKSFKGEDLAVKIYLTSSSEFRKGMVKYIKGDPRFGDNIPKSTRKLVIMWAKKEFKNYKALFDAGVSVPKPIDQYENVLVMEFIGREGVRAPLLKEITLTYEEYVKLFVNLIEDVKKAYVKANLVHGDLSEFNVMIFEDRHYIIDVSQAVPLTHPNSHELLIRDLRNIHRYFSKEVGLKIPSVDVLYKYVTNELSELPGLPQPLNHS</sequence>
<keyword evidence="8" id="KW-0067">ATP-binding</keyword>
<evidence type="ECO:0000256" key="7">
    <source>
        <dbReference type="ARBA" id="ARBA00022777"/>
    </source>
</evidence>
<keyword evidence="6" id="KW-0547">Nucleotide-binding</keyword>
<dbReference type="CDD" id="cd05145">
    <property type="entry name" value="RIO1_like"/>
    <property type="match status" value="1"/>
</dbReference>
<evidence type="ECO:0000256" key="8">
    <source>
        <dbReference type="ARBA" id="ARBA00022840"/>
    </source>
</evidence>
<dbReference type="InterPro" id="IPR018935">
    <property type="entry name" value="RIO_kinase_CS"/>
</dbReference>
<evidence type="ECO:0000256" key="9">
    <source>
        <dbReference type="ARBA" id="ARBA00022842"/>
    </source>
</evidence>
<keyword evidence="3 13" id="KW-0723">Serine/threonine-protein kinase</keyword>
<dbReference type="InterPro" id="IPR011009">
    <property type="entry name" value="Kinase-like_dom_sf"/>
</dbReference>
<evidence type="ECO:0000313" key="14">
    <source>
        <dbReference type="Proteomes" id="UP000244093"/>
    </source>
</evidence>
<keyword evidence="5" id="KW-0479">Metal-binding</keyword>
<keyword evidence="7 13" id="KW-0418">Kinase</keyword>
<dbReference type="Gene3D" id="3.30.200.20">
    <property type="entry name" value="Phosphorylase Kinase, domain 1"/>
    <property type="match status" value="1"/>
</dbReference>
<dbReference type="SMART" id="SM00090">
    <property type="entry name" value="RIO"/>
    <property type="match status" value="1"/>
</dbReference>
<dbReference type="GO" id="GO:0005524">
    <property type="term" value="F:ATP binding"/>
    <property type="evidence" value="ECO:0007669"/>
    <property type="project" value="UniProtKB-KW"/>
</dbReference>
<reference evidence="13 14" key="1">
    <citation type="journal article" date="2018" name="Syst. Appl. Microbiol.">
        <title>A new symbiotic nanoarchaeote (Candidatus Nanoclepta minutus) and its host (Zestosphaera tikiterensis gen. nov., sp. nov.) from a New Zealand hot spring.</title>
        <authorList>
            <person name="St John E."/>
            <person name="Liu Y."/>
            <person name="Podar M."/>
            <person name="Stott M.B."/>
            <person name="Meneghin J."/>
            <person name="Chen Z."/>
            <person name="Lagutin K."/>
            <person name="Mitchell K."/>
            <person name="Reysenbach A.L."/>
        </authorList>
    </citation>
    <scope>NUCLEOTIDE SEQUENCE [LARGE SCALE GENOMIC DNA]</scope>
    <source>
        <strain evidence="13">NZ3</strain>
    </source>
</reference>
<proteinExistence type="inferred from homology"/>
<evidence type="ECO:0000256" key="4">
    <source>
        <dbReference type="ARBA" id="ARBA00022679"/>
    </source>
</evidence>
<dbReference type="InterPro" id="IPR000687">
    <property type="entry name" value="RIO_kinase"/>
</dbReference>
<organism evidence="13 14">
    <name type="scientific">Zestosphaera tikiterensis</name>
    <dbReference type="NCBI Taxonomy" id="1973259"/>
    <lineage>
        <taxon>Archaea</taxon>
        <taxon>Thermoproteota</taxon>
        <taxon>Thermoprotei</taxon>
        <taxon>Desulfurococcales</taxon>
        <taxon>Desulfurococcaceae</taxon>
        <taxon>Zestosphaera</taxon>
    </lineage>
</organism>
<dbReference type="PROSITE" id="PS01245">
    <property type="entry name" value="RIO1"/>
    <property type="match status" value="1"/>
</dbReference>
<dbReference type="GO" id="GO:0004674">
    <property type="term" value="F:protein serine/threonine kinase activity"/>
    <property type="evidence" value="ECO:0007669"/>
    <property type="project" value="UniProtKB-KW"/>
</dbReference>
<dbReference type="InterPro" id="IPR018934">
    <property type="entry name" value="RIO_dom"/>
</dbReference>
<dbReference type="Gene3D" id="1.10.510.10">
    <property type="entry name" value="Transferase(Phosphotransferase) domain 1"/>
    <property type="match status" value="1"/>
</dbReference>
<protein>
    <recommendedName>
        <fullName evidence="2">non-specific serine/threonine protein kinase</fullName>
        <ecNumber evidence="2">2.7.11.1</ecNumber>
    </recommendedName>
</protein>
<dbReference type="SUPFAM" id="SSF56112">
    <property type="entry name" value="Protein kinase-like (PK-like)"/>
    <property type="match status" value="1"/>
</dbReference>
<evidence type="ECO:0000259" key="12">
    <source>
        <dbReference type="PROSITE" id="PS50011"/>
    </source>
</evidence>
<dbReference type="GO" id="GO:0046872">
    <property type="term" value="F:metal ion binding"/>
    <property type="evidence" value="ECO:0007669"/>
    <property type="project" value="UniProtKB-KW"/>
</dbReference>
<dbReference type="Proteomes" id="UP000244093">
    <property type="component" value="Unassembled WGS sequence"/>
</dbReference>
<dbReference type="PROSITE" id="PS50011">
    <property type="entry name" value="PROTEIN_KINASE_DOM"/>
    <property type="match status" value="1"/>
</dbReference>
<gene>
    <name evidence="13" type="ORF">B7O98_02200</name>
</gene>
<dbReference type="PANTHER" id="PTHR45723">
    <property type="entry name" value="SERINE/THREONINE-PROTEIN KINASE RIO1"/>
    <property type="match status" value="1"/>
</dbReference>
<accession>A0A2R7Y843</accession>
<dbReference type="EC" id="2.7.11.1" evidence="2"/>
<comment type="caution">
    <text evidence="13">The sequence shown here is derived from an EMBL/GenBank/DDBJ whole genome shotgun (WGS) entry which is preliminary data.</text>
</comment>
<dbReference type="InterPro" id="IPR000719">
    <property type="entry name" value="Prot_kinase_dom"/>
</dbReference>